<comment type="similarity">
    <text evidence="2">Belongs to the SusD family.</text>
</comment>
<dbReference type="Pfam" id="PF14322">
    <property type="entry name" value="SusD-like_3"/>
    <property type="match status" value="1"/>
</dbReference>
<dbReference type="GO" id="GO:0009279">
    <property type="term" value="C:cell outer membrane"/>
    <property type="evidence" value="ECO:0007669"/>
    <property type="project" value="UniProtKB-SubCell"/>
</dbReference>
<evidence type="ECO:0000256" key="3">
    <source>
        <dbReference type="ARBA" id="ARBA00022729"/>
    </source>
</evidence>
<keyword evidence="5" id="KW-0998">Cell outer membrane</keyword>
<name>A0A1T5AG88_9SPHI</name>
<dbReference type="RefSeq" id="WP_079715468.1">
    <property type="nucleotide sequence ID" value="NZ_FUYS01000002.1"/>
</dbReference>
<evidence type="ECO:0000256" key="5">
    <source>
        <dbReference type="ARBA" id="ARBA00023237"/>
    </source>
</evidence>
<dbReference type="SUPFAM" id="SSF48452">
    <property type="entry name" value="TPR-like"/>
    <property type="match status" value="1"/>
</dbReference>
<evidence type="ECO:0000313" key="9">
    <source>
        <dbReference type="Proteomes" id="UP000190541"/>
    </source>
</evidence>
<dbReference type="EMBL" id="FUYS01000002">
    <property type="protein sequence ID" value="SKB33946.1"/>
    <property type="molecule type" value="Genomic_DNA"/>
</dbReference>
<gene>
    <name evidence="8" type="ORF">SAMN05660226_00719</name>
</gene>
<dbReference type="PROSITE" id="PS51257">
    <property type="entry name" value="PROKAR_LIPOPROTEIN"/>
    <property type="match status" value="1"/>
</dbReference>
<dbReference type="STRING" id="623280.SAMN05660226_00719"/>
<evidence type="ECO:0000259" key="6">
    <source>
        <dbReference type="Pfam" id="PF07980"/>
    </source>
</evidence>
<evidence type="ECO:0000256" key="4">
    <source>
        <dbReference type="ARBA" id="ARBA00023136"/>
    </source>
</evidence>
<feature type="domain" description="SusD-like N-terminal" evidence="7">
    <location>
        <begin position="68"/>
        <end position="220"/>
    </location>
</feature>
<keyword evidence="9" id="KW-1185">Reference proteome</keyword>
<proteinExistence type="inferred from homology"/>
<accession>A0A1T5AG88</accession>
<feature type="domain" description="RagB/SusD" evidence="6">
    <location>
        <begin position="264"/>
        <end position="567"/>
    </location>
</feature>
<organism evidence="8 9">
    <name type="scientific">Parapedobacter luteus</name>
    <dbReference type="NCBI Taxonomy" id="623280"/>
    <lineage>
        <taxon>Bacteria</taxon>
        <taxon>Pseudomonadati</taxon>
        <taxon>Bacteroidota</taxon>
        <taxon>Sphingobacteriia</taxon>
        <taxon>Sphingobacteriales</taxon>
        <taxon>Sphingobacteriaceae</taxon>
        <taxon>Parapedobacter</taxon>
    </lineage>
</organism>
<dbReference type="Gene3D" id="1.25.40.390">
    <property type="match status" value="1"/>
</dbReference>
<reference evidence="8 9" key="1">
    <citation type="submission" date="2017-02" db="EMBL/GenBank/DDBJ databases">
        <authorList>
            <person name="Peterson S.W."/>
        </authorList>
    </citation>
    <scope>NUCLEOTIDE SEQUENCE [LARGE SCALE GENOMIC DNA]</scope>
    <source>
        <strain evidence="8 9">DSM 22899</strain>
    </source>
</reference>
<evidence type="ECO:0000259" key="7">
    <source>
        <dbReference type="Pfam" id="PF14322"/>
    </source>
</evidence>
<evidence type="ECO:0000256" key="1">
    <source>
        <dbReference type="ARBA" id="ARBA00004442"/>
    </source>
</evidence>
<evidence type="ECO:0000256" key="2">
    <source>
        <dbReference type="ARBA" id="ARBA00006275"/>
    </source>
</evidence>
<evidence type="ECO:0000313" key="8">
    <source>
        <dbReference type="EMBL" id="SKB33946.1"/>
    </source>
</evidence>
<dbReference type="Pfam" id="PF07980">
    <property type="entry name" value="SusD_RagB"/>
    <property type="match status" value="1"/>
</dbReference>
<dbReference type="OrthoDB" id="9792139at2"/>
<dbReference type="InterPro" id="IPR033985">
    <property type="entry name" value="SusD-like_N"/>
</dbReference>
<dbReference type="InterPro" id="IPR012944">
    <property type="entry name" value="SusD_RagB_dom"/>
</dbReference>
<comment type="subcellular location">
    <subcellularLocation>
        <location evidence="1">Cell outer membrane</location>
    </subcellularLocation>
</comment>
<dbReference type="Proteomes" id="UP000190541">
    <property type="component" value="Unassembled WGS sequence"/>
</dbReference>
<dbReference type="InterPro" id="IPR011990">
    <property type="entry name" value="TPR-like_helical_dom_sf"/>
</dbReference>
<dbReference type="AlphaFoldDB" id="A0A1T5AG88"/>
<keyword evidence="3" id="KW-0732">Signal</keyword>
<keyword evidence="4" id="KW-0472">Membrane</keyword>
<protein>
    <submittedName>
        <fullName evidence="8">Starch-binding associating with outer membrane</fullName>
    </submittedName>
</protein>
<sequence length="567" mass="63592">MKKWFRYSYALCISIFFSCSDSFFEIKPKGQASIDDLSSKTGVEALLLGAYAAVDGVNGKLGDGWASAESNWVWGEVASDNAYKGSVSGDQNPINAIEGFFVEATNVYVTDHWTTLFDGVQRANVILQVLPRVQDIAETERRQIEAQARFLRAHFYVELVRVHGNVPYIDENTENPGEVPNDRPIWNEIEADLQFASDHLPHRWTDKGRATKWAAITYKAYIHMLQNEHAEARPLLLDVYENGGFSLMPSYEQNYRTAYVNNEESIFEVQYAVNDGFQLGQYTGSPNAGPGNSIIGMTFMGGSGFLQPSHNLVSAFRVGDNGLPLLDDTYTPDDILPYSTTGASVLYTEPVDPRLDHTVGRPGVPFLDWGVQLGHAWIRDPTNGGPYITKKQMFLLAERGSNSGATGRTFSNANNYRKFKLSHVILWLAECEAEIGSLARATELTNLLRNRAKQSNVVSFDDGTPAANYKVEPYPVAFPTKEYARKAIRHEHRMELAMEGYRFYDLVRWGVAGPVLNNFMQVESTRMSYYQGRHFTVGQNEIWPVPQREIDLSVKDGVPVLVQNPGY</sequence>